<feature type="domain" description="UvrD-like helicase ATP-binding" evidence="6">
    <location>
        <begin position="227"/>
        <end position="690"/>
    </location>
</feature>
<dbReference type="InterPro" id="IPR000212">
    <property type="entry name" value="DNA_helicase_UvrD/REP"/>
</dbReference>
<keyword evidence="4 5" id="KW-0067">ATP-binding</keyword>
<dbReference type="AlphaFoldDB" id="A0A9D1AGQ7"/>
<gene>
    <name evidence="7" type="ORF">IAB90_05820</name>
</gene>
<evidence type="ECO:0000256" key="1">
    <source>
        <dbReference type="ARBA" id="ARBA00022741"/>
    </source>
</evidence>
<dbReference type="GO" id="GO:0016787">
    <property type="term" value="F:hydrolase activity"/>
    <property type="evidence" value="ECO:0007669"/>
    <property type="project" value="UniProtKB-UniRule"/>
</dbReference>
<dbReference type="EMBL" id="DVHB01000098">
    <property type="protein sequence ID" value="HIR39882.1"/>
    <property type="molecule type" value="Genomic_DNA"/>
</dbReference>
<dbReference type="Proteomes" id="UP000824179">
    <property type="component" value="Unassembled WGS sequence"/>
</dbReference>
<evidence type="ECO:0000256" key="5">
    <source>
        <dbReference type="PROSITE-ProRule" id="PRU00560"/>
    </source>
</evidence>
<protein>
    <recommendedName>
        <fullName evidence="6">UvrD-like helicase ATP-binding domain-containing protein</fullName>
    </recommendedName>
</protein>
<sequence length="790" mass="91138">MADIKKIKEIVDPHKEPDKQFFLDLLDSEKQWTCECEHIDAVMFMLRVIYINKLKAAIKTAQDEISALVADPDYNAESYKKVMGLRAEIAARRAQIDTYKPFFDEPYFARMDVVDDKEGYNSYYIGKRGDEGLEIVDWRAPLARRYYQKSRVTFTINEYNYKLVLRRALRTKSGKVVDMQNEYLSVKDYLSKEEIGGRDEEIIFDPFLREIIKSRKEKSGITDIIETIQEKQYEIITLPEDARFVVQGIAGSGKTMIMLHRLSYIMYNNEGVKPRDVLVITPSDSFNAFIDELSTVLELEKVKTSTIEKYFTRLLAGQGIDVEGRIERAERPPEEYLSYIYSSAFISDVDKKLARIYDGVHGMFSSPECGELTRDILARCARQTALYEKIKNAGLRVRRCVLGEIKEKAEGGLYYTKPFRKLFNSVSDVAEFLSLNKDDARMNTYGYFYRQLLSFYKAVRHISRHAEKICADAVADLTALDYVVDKEISDLMRYRMNVGGAEVLTYAERIEKRRELKREIEANAQYVREISDLFSSLYDFADVIRGESNLVAIGKCENSVDVARFFYGETVKKSRRKFGVHVGKMYPSDIYAICLVLCKLGYDLTPKHSFIFIDEGQDISEGEYYVLKQVNERARFNVFGDLKQNITPYRGVSDWARVENDVHTLNLNYRNTNQIVDFVSKELNIDMQSIGCDGSDIVYLQPRKVTGWLTLVKGLKAVITSEKRLPEFARKNYNIIRETGRISKTRINLMTVYESKGLEFTAVAVADGDMTDNEKYIAYTRALKELAIVR</sequence>
<dbReference type="GO" id="GO:0003677">
    <property type="term" value="F:DNA binding"/>
    <property type="evidence" value="ECO:0007669"/>
    <property type="project" value="InterPro"/>
</dbReference>
<proteinExistence type="predicted"/>
<evidence type="ECO:0000256" key="3">
    <source>
        <dbReference type="ARBA" id="ARBA00022806"/>
    </source>
</evidence>
<dbReference type="InterPro" id="IPR014016">
    <property type="entry name" value="UvrD-like_ATP-bd"/>
</dbReference>
<feature type="binding site" evidence="5">
    <location>
        <begin position="248"/>
        <end position="255"/>
    </location>
    <ligand>
        <name>ATP</name>
        <dbReference type="ChEBI" id="CHEBI:30616"/>
    </ligand>
</feature>
<dbReference type="Gene3D" id="3.40.50.300">
    <property type="entry name" value="P-loop containing nucleotide triphosphate hydrolases"/>
    <property type="match status" value="3"/>
</dbReference>
<organism evidence="7 8">
    <name type="scientific">Candidatus Coproplasma stercoripullorum</name>
    <dbReference type="NCBI Taxonomy" id="2840751"/>
    <lineage>
        <taxon>Bacteria</taxon>
        <taxon>Bacillati</taxon>
        <taxon>Bacillota</taxon>
        <taxon>Clostridia</taxon>
        <taxon>Eubacteriales</taxon>
        <taxon>Candidatus Coproplasma</taxon>
    </lineage>
</organism>
<dbReference type="InterPro" id="IPR027417">
    <property type="entry name" value="P-loop_NTPase"/>
</dbReference>
<dbReference type="GO" id="GO:0000725">
    <property type="term" value="P:recombinational repair"/>
    <property type="evidence" value="ECO:0007669"/>
    <property type="project" value="TreeGrafter"/>
</dbReference>
<dbReference type="PANTHER" id="PTHR11070">
    <property type="entry name" value="UVRD / RECB / PCRA DNA HELICASE FAMILY MEMBER"/>
    <property type="match status" value="1"/>
</dbReference>
<dbReference type="SUPFAM" id="SSF52540">
    <property type="entry name" value="P-loop containing nucleoside triphosphate hydrolases"/>
    <property type="match status" value="1"/>
</dbReference>
<evidence type="ECO:0000313" key="8">
    <source>
        <dbReference type="Proteomes" id="UP000824179"/>
    </source>
</evidence>
<reference evidence="7" key="1">
    <citation type="submission" date="2020-10" db="EMBL/GenBank/DDBJ databases">
        <authorList>
            <person name="Gilroy R."/>
        </authorList>
    </citation>
    <scope>NUCLEOTIDE SEQUENCE</scope>
    <source>
        <strain evidence="7">ChiW25-3613</strain>
    </source>
</reference>
<dbReference type="GO" id="GO:0005829">
    <property type="term" value="C:cytosol"/>
    <property type="evidence" value="ECO:0007669"/>
    <property type="project" value="TreeGrafter"/>
</dbReference>
<keyword evidence="2 5" id="KW-0378">Hydrolase</keyword>
<name>A0A9D1AGQ7_9FIRM</name>
<dbReference type="GO" id="GO:0005524">
    <property type="term" value="F:ATP binding"/>
    <property type="evidence" value="ECO:0007669"/>
    <property type="project" value="UniProtKB-UniRule"/>
</dbReference>
<keyword evidence="3 5" id="KW-0347">Helicase</keyword>
<evidence type="ECO:0000256" key="4">
    <source>
        <dbReference type="ARBA" id="ARBA00022840"/>
    </source>
</evidence>
<reference evidence="7" key="2">
    <citation type="journal article" date="2021" name="PeerJ">
        <title>Extensive microbial diversity within the chicken gut microbiome revealed by metagenomics and culture.</title>
        <authorList>
            <person name="Gilroy R."/>
            <person name="Ravi A."/>
            <person name="Getino M."/>
            <person name="Pursley I."/>
            <person name="Horton D.L."/>
            <person name="Alikhan N.F."/>
            <person name="Baker D."/>
            <person name="Gharbi K."/>
            <person name="Hall N."/>
            <person name="Watson M."/>
            <person name="Adriaenssens E.M."/>
            <person name="Foster-Nyarko E."/>
            <person name="Jarju S."/>
            <person name="Secka A."/>
            <person name="Antonio M."/>
            <person name="Oren A."/>
            <person name="Chaudhuri R.R."/>
            <person name="La Ragione R."/>
            <person name="Hildebrand F."/>
            <person name="Pallen M.J."/>
        </authorList>
    </citation>
    <scope>NUCLEOTIDE SEQUENCE</scope>
    <source>
        <strain evidence="7">ChiW25-3613</strain>
    </source>
</reference>
<keyword evidence="1 5" id="KW-0547">Nucleotide-binding</keyword>
<evidence type="ECO:0000313" key="7">
    <source>
        <dbReference type="EMBL" id="HIR39882.1"/>
    </source>
</evidence>
<accession>A0A9D1AGQ7</accession>
<evidence type="ECO:0000259" key="6">
    <source>
        <dbReference type="PROSITE" id="PS51198"/>
    </source>
</evidence>
<dbReference type="GO" id="GO:0043138">
    <property type="term" value="F:3'-5' DNA helicase activity"/>
    <property type="evidence" value="ECO:0007669"/>
    <property type="project" value="TreeGrafter"/>
</dbReference>
<comment type="caution">
    <text evidence="7">The sequence shown here is derived from an EMBL/GenBank/DDBJ whole genome shotgun (WGS) entry which is preliminary data.</text>
</comment>
<evidence type="ECO:0000256" key="2">
    <source>
        <dbReference type="ARBA" id="ARBA00022801"/>
    </source>
</evidence>
<dbReference type="PROSITE" id="PS51198">
    <property type="entry name" value="UVRD_HELICASE_ATP_BIND"/>
    <property type="match status" value="1"/>
</dbReference>
<dbReference type="PANTHER" id="PTHR11070:SF17">
    <property type="entry name" value="DNA HELICASE IV"/>
    <property type="match status" value="1"/>
</dbReference>